<evidence type="ECO:0000313" key="2">
    <source>
        <dbReference type="EMBL" id="VDO39108.1"/>
    </source>
</evidence>
<name>A0A0N4WGV5_HAEPC</name>
<dbReference type="EMBL" id="UZAF01017205">
    <property type="protein sequence ID" value="VDO39108.1"/>
    <property type="molecule type" value="Genomic_DNA"/>
</dbReference>
<evidence type="ECO:0000256" key="1">
    <source>
        <dbReference type="SAM" id="MobiDB-lite"/>
    </source>
</evidence>
<reference evidence="2 3" key="2">
    <citation type="submission" date="2018-11" db="EMBL/GenBank/DDBJ databases">
        <authorList>
            <consortium name="Pathogen Informatics"/>
        </authorList>
    </citation>
    <scope>NUCLEOTIDE SEQUENCE [LARGE SCALE GENOMIC DNA]</scope>
    <source>
        <strain evidence="2 3">MHpl1</strain>
    </source>
</reference>
<dbReference type="Proteomes" id="UP000268014">
    <property type="component" value="Unassembled WGS sequence"/>
</dbReference>
<protein>
    <submittedName>
        <fullName evidence="4">Transposase</fullName>
    </submittedName>
</protein>
<proteinExistence type="predicted"/>
<dbReference type="AlphaFoldDB" id="A0A0N4WGV5"/>
<reference evidence="4" key="1">
    <citation type="submission" date="2017-02" db="UniProtKB">
        <authorList>
            <consortium name="WormBaseParasite"/>
        </authorList>
    </citation>
    <scope>IDENTIFICATION</scope>
</reference>
<evidence type="ECO:0000313" key="4">
    <source>
        <dbReference type="WBParaSite" id="HPLM_0001007201-mRNA-1"/>
    </source>
</evidence>
<gene>
    <name evidence="2" type="ORF">HPLM_LOCUS10064</name>
</gene>
<sequence length="86" mass="10051">MKTQQEVCDDIAKELERLNVEMKKDFDSKLKTKREKSTRTSRIPKRNPNLMLTNEAGKLENSEQLKGSWLLFISASRIAHIFVETR</sequence>
<organism evidence="4">
    <name type="scientific">Haemonchus placei</name>
    <name type="common">Barber's pole worm</name>
    <dbReference type="NCBI Taxonomy" id="6290"/>
    <lineage>
        <taxon>Eukaryota</taxon>
        <taxon>Metazoa</taxon>
        <taxon>Ecdysozoa</taxon>
        <taxon>Nematoda</taxon>
        <taxon>Chromadorea</taxon>
        <taxon>Rhabditida</taxon>
        <taxon>Rhabditina</taxon>
        <taxon>Rhabditomorpha</taxon>
        <taxon>Strongyloidea</taxon>
        <taxon>Trichostrongylidae</taxon>
        <taxon>Haemonchus</taxon>
    </lineage>
</organism>
<feature type="region of interest" description="Disordered" evidence="1">
    <location>
        <begin position="29"/>
        <end position="48"/>
    </location>
</feature>
<accession>A0A0N4WGV5</accession>
<dbReference type="WBParaSite" id="HPLM_0001007201-mRNA-1">
    <property type="protein sequence ID" value="HPLM_0001007201-mRNA-1"/>
    <property type="gene ID" value="HPLM_0001007201"/>
</dbReference>
<feature type="compositionally biased region" description="Basic and acidic residues" evidence="1">
    <location>
        <begin position="29"/>
        <end position="38"/>
    </location>
</feature>
<keyword evidence="3" id="KW-1185">Reference proteome</keyword>
<evidence type="ECO:0000313" key="3">
    <source>
        <dbReference type="Proteomes" id="UP000268014"/>
    </source>
</evidence>
<dbReference type="OrthoDB" id="10554732at2759"/>